<feature type="region of interest" description="Disordered" evidence="5">
    <location>
        <begin position="311"/>
        <end position="330"/>
    </location>
</feature>
<dbReference type="SMART" id="SM00338">
    <property type="entry name" value="BRLZ"/>
    <property type="match status" value="1"/>
</dbReference>
<dbReference type="GO" id="GO:0005634">
    <property type="term" value="C:nucleus"/>
    <property type="evidence" value="ECO:0007669"/>
    <property type="project" value="UniProtKB-SubCell"/>
</dbReference>
<dbReference type="GO" id="GO:0045893">
    <property type="term" value="P:positive regulation of DNA-templated transcription"/>
    <property type="evidence" value="ECO:0007669"/>
    <property type="project" value="InterPro"/>
</dbReference>
<dbReference type="Proteomes" id="UP000594263">
    <property type="component" value="Unplaced"/>
</dbReference>
<evidence type="ECO:0000256" key="3">
    <source>
        <dbReference type="ARBA" id="ARBA00023242"/>
    </source>
</evidence>
<protein>
    <recommendedName>
        <fullName evidence="6">BZIP domain-containing protein</fullName>
    </recommendedName>
</protein>
<dbReference type="InterPro" id="IPR043452">
    <property type="entry name" value="BZIP46-like"/>
</dbReference>
<evidence type="ECO:0000256" key="2">
    <source>
        <dbReference type="ARBA" id="ARBA00023125"/>
    </source>
</evidence>
<dbReference type="PANTHER" id="PTHR22952:SF463">
    <property type="entry name" value="ABSCISIC ACID-INSENSITIVE 5-LIKE PROTEIN 7"/>
    <property type="match status" value="1"/>
</dbReference>
<evidence type="ECO:0000256" key="5">
    <source>
        <dbReference type="SAM" id="MobiDB-lite"/>
    </source>
</evidence>
<comment type="subcellular location">
    <subcellularLocation>
        <location evidence="1">Nucleus</location>
    </subcellularLocation>
</comment>
<dbReference type="EnsemblPlants" id="Kaladp0033s0280.2.v1.1">
    <property type="protein sequence ID" value="Kaladp0033s0280.2.v1.1"/>
    <property type="gene ID" value="Kaladp0033s0280.v1.1"/>
</dbReference>
<evidence type="ECO:0000256" key="4">
    <source>
        <dbReference type="SAM" id="Coils"/>
    </source>
</evidence>
<evidence type="ECO:0000259" key="6">
    <source>
        <dbReference type="PROSITE" id="PS50217"/>
    </source>
</evidence>
<dbReference type="CDD" id="cd14707">
    <property type="entry name" value="bZIP_plant_BZIP46"/>
    <property type="match status" value="1"/>
</dbReference>
<feature type="coiled-coil region" evidence="4">
    <location>
        <begin position="358"/>
        <end position="395"/>
    </location>
</feature>
<accession>A0A7N0TET7</accession>
<dbReference type="Gramene" id="Kaladp0033s0280.1.v1.1">
    <property type="protein sequence ID" value="Kaladp0033s0280.1.v1.1"/>
    <property type="gene ID" value="Kaladp0033s0280.v1.1"/>
</dbReference>
<dbReference type="PROSITE" id="PS50217">
    <property type="entry name" value="BZIP"/>
    <property type="match status" value="1"/>
</dbReference>
<keyword evidence="3" id="KW-0539">Nucleus</keyword>
<dbReference type="InterPro" id="IPR046347">
    <property type="entry name" value="bZIP_sf"/>
</dbReference>
<dbReference type="PROSITE" id="PS00036">
    <property type="entry name" value="BZIP_BASIC"/>
    <property type="match status" value="1"/>
</dbReference>
<evidence type="ECO:0000256" key="1">
    <source>
        <dbReference type="ARBA" id="ARBA00004123"/>
    </source>
</evidence>
<proteinExistence type="predicted"/>
<feature type="domain" description="BZIP" evidence="6">
    <location>
        <begin position="340"/>
        <end position="389"/>
    </location>
</feature>
<dbReference type="AlphaFoldDB" id="A0A7N0TET7"/>
<keyword evidence="2" id="KW-0238">DNA-binding</keyword>
<dbReference type="InterPro" id="IPR004827">
    <property type="entry name" value="bZIP"/>
</dbReference>
<name>A0A7N0TET7_KALFE</name>
<keyword evidence="8" id="KW-1185">Reference proteome</keyword>
<evidence type="ECO:0000313" key="7">
    <source>
        <dbReference type="EnsemblPlants" id="Kaladp0033s0280.2.v1.1"/>
    </source>
</evidence>
<evidence type="ECO:0000313" key="8">
    <source>
        <dbReference type="Proteomes" id="UP000594263"/>
    </source>
</evidence>
<dbReference type="PANTHER" id="PTHR22952">
    <property type="entry name" value="CAMP-RESPONSE ELEMENT BINDING PROTEIN-RELATED"/>
    <property type="match status" value="1"/>
</dbReference>
<dbReference type="SUPFAM" id="SSF57959">
    <property type="entry name" value="Leucine zipper domain"/>
    <property type="match status" value="1"/>
</dbReference>
<dbReference type="EnsemblPlants" id="Kaladp0033s0280.1.v1.1">
    <property type="protein sequence ID" value="Kaladp0033s0280.1.v1.1"/>
    <property type="gene ID" value="Kaladp0033s0280.v1.1"/>
</dbReference>
<sequence length="420" mass="46110">MGSYMNYKNFGEASQVDGGGVKPDFPIARQSSILGLTFDELQSTFSGLGKDFGSMNMDELLKSIWSAEETQNVTLMAGGAGEGSSAANGGLQKQGSLTLPRTISQKKVDDVWRDLFVENAAQRDGISESVRSLERRQQTLGEITLEEFLFRAGVVREDEPKPSEKMSSSNGFYGGDLARLNNDVNNGITLNFQQPGQATGVPPGNRIADNMSTGFATNLASVRPSQHVRVKQQAHLPIFPKQTNLSFASPARHLVGDDPHMGSPVARIGAANPPNSNGMDLSGVMGLRGGNVKVPISPAPVKNADMIAQSNMDSSPLSSSPYAYTGMRGRKRTATLEKAIERRNRRMIKNRESAARSRARKQAYTTELEEEIARLKEANEDMQRKQAEIIEMQKNQMVEKMRQQWGGKRIYLKRTLTGPW</sequence>
<dbReference type="Gramene" id="Kaladp0033s0280.2.v1.1">
    <property type="protein sequence ID" value="Kaladp0033s0280.2.v1.1"/>
    <property type="gene ID" value="Kaladp0033s0280.v1.1"/>
</dbReference>
<dbReference type="OMA" id="REDNNEF"/>
<keyword evidence="4" id="KW-0175">Coiled coil</keyword>
<dbReference type="GO" id="GO:0003700">
    <property type="term" value="F:DNA-binding transcription factor activity"/>
    <property type="evidence" value="ECO:0007669"/>
    <property type="project" value="InterPro"/>
</dbReference>
<organism evidence="7 8">
    <name type="scientific">Kalanchoe fedtschenkoi</name>
    <name type="common">Lavender scallops</name>
    <name type="synonym">South American air plant</name>
    <dbReference type="NCBI Taxonomy" id="63787"/>
    <lineage>
        <taxon>Eukaryota</taxon>
        <taxon>Viridiplantae</taxon>
        <taxon>Streptophyta</taxon>
        <taxon>Embryophyta</taxon>
        <taxon>Tracheophyta</taxon>
        <taxon>Spermatophyta</taxon>
        <taxon>Magnoliopsida</taxon>
        <taxon>eudicotyledons</taxon>
        <taxon>Gunneridae</taxon>
        <taxon>Pentapetalae</taxon>
        <taxon>Saxifragales</taxon>
        <taxon>Crassulaceae</taxon>
        <taxon>Kalanchoe</taxon>
    </lineage>
</organism>
<dbReference type="Pfam" id="PF00170">
    <property type="entry name" value="bZIP_1"/>
    <property type="match status" value="1"/>
</dbReference>
<reference evidence="7" key="1">
    <citation type="submission" date="2021-01" db="UniProtKB">
        <authorList>
            <consortium name="EnsemblPlants"/>
        </authorList>
    </citation>
    <scope>IDENTIFICATION</scope>
</reference>
<dbReference type="Gene3D" id="1.20.5.170">
    <property type="match status" value="1"/>
</dbReference>
<dbReference type="GO" id="GO:0003677">
    <property type="term" value="F:DNA binding"/>
    <property type="evidence" value="ECO:0007669"/>
    <property type="project" value="UniProtKB-KW"/>
</dbReference>